<sequence length="293" mass="30355">MEKPAPPPALPLSRAVAPRLEWMSQAGSTNDVLVMAATGPSAADWPDLAVIATDNQVHGRGRLGRVWTAPPGRTLAVSVLLRPRGASGDPVPLERYGMLPLLAGVAMARVVGGLVETARIHSAHRLAKVGVSLKWPNDVLIGERKVCGILGEMLPGGQGLVIGAGVNLTLSAEELPTPTSTSLLVAGVEHPSPDAVLAGYLRDLGTLYERWCAADGDGVASGLLDEVARVTGTLGRAVRVELPGGEFRTGVARGVDETGRLIVDDSDGGAPLVVSAGDVTHLRHDDQGNGETR</sequence>
<dbReference type="AlphaFoldDB" id="A0A1H3SSM4"/>
<evidence type="ECO:0000259" key="4">
    <source>
        <dbReference type="PROSITE" id="PS51733"/>
    </source>
</evidence>
<keyword evidence="1 5" id="KW-0436">Ligase</keyword>
<dbReference type="Gene3D" id="2.30.30.100">
    <property type="match status" value="1"/>
</dbReference>
<dbReference type="SUPFAM" id="SSF55681">
    <property type="entry name" value="Class II aaRS and biotin synthetases"/>
    <property type="match status" value="1"/>
</dbReference>
<dbReference type="RefSeq" id="WP_092556472.1">
    <property type="nucleotide sequence ID" value="NZ_FNPZ01000004.1"/>
</dbReference>
<dbReference type="PANTHER" id="PTHR12835">
    <property type="entry name" value="BIOTIN PROTEIN LIGASE"/>
    <property type="match status" value="1"/>
</dbReference>
<name>A0A1H3SSM4_9MICO</name>
<dbReference type="InterPro" id="IPR045864">
    <property type="entry name" value="aa-tRNA-synth_II/BPL/LPL"/>
</dbReference>
<dbReference type="CDD" id="cd16442">
    <property type="entry name" value="BPL"/>
    <property type="match status" value="1"/>
</dbReference>
<reference evidence="5 6" key="1">
    <citation type="submission" date="2016-10" db="EMBL/GenBank/DDBJ databases">
        <authorList>
            <person name="de Groot N.N."/>
        </authorList>
    </citation>
    <scope>NUCLEOTIDE SEQUENCE [LARGE SCALE GENOMIC DNA]</scope>
    <source>
        <strain evidence="5 6">CGMCC 4.3491</strain>
    </source>
</reference>
<dbReference type="OrthoDB" id="9807064at2"/>
<dbReference type="EC" id="6.3.4.15" evidence="3"/>
<dbReference type="EMBL" id="FNPZ01000004">
    <property type="protein sequence ID" value="SDZ40972.1"/>
    <property type="molecule type" value="Genomic_DNA"/>
</dbReference>
<dbReference type="InterPro" id="IPR004408">
    <property type="entry name" value="Biotin_CoA_COase_ligase"/>
</dbReference>
<gene>
    <name evidence="5" type="ORF">SAMN05216554_3658</name>
</gene>
<dbReference type="STRING" id="381665.SAMN05216554_3658"/>
<dbReference type="GO" id="GO:0004077">
    <property type="term" value="F:biotin--[biotin carboxyl-carrier protein] ligase activity"/>
    <property type="evidence" value="ECO:0007669"/>
    <property type="project" value="UniProtKB-EC"/>
</dbReference>
<dbReference type="Proteomes" id="UP000198891">
    <property type="component" value="Unassembled WGS sequence"/>
</dbReference>
<organism evidence="5 6">
    <name type="scientific">Herbiconiux ginsengi</name>
    <dbReference type="NCBI Taxonomy" id="381665"/>
    <lineage>
        <taxon>Bacteria</taxon>
        <taxon>Bacillati</taxon>
        <taxon>Actinomycetota</taxon>
        <taxon>Actinomycetes</taxon>
        <taxon>Micrococcales</taxon>
        <taxon>Microbacteriaceae</taxon>
        <taxon>Herbiconiux</taxon>
    </lineage>
</organism>
<feature type="domain" description="BPL/LPL catalytic" evidence="4">
    <location>
        <begin position="15"/>
        <end position="212"/>
    </location>
</feature>
<dbReference type="NCBIfam" id="TIGR00121">
    <property type="entry name" value="birA_ligase"/>
    <property type="match status" value="1"/>
</dbReference>
<dbReference type="Pfam" id="PF02237">
    <property type="entry name" value="BPL_C"/>
    <property type="match status" value="1"/>
</dbReference>
<dbReference type="PANTHER" id="PTHR12835:SF5">
    <property type="entry name" value="BIOTIN--PROTEIN LIGASE"/>
    <property type="match status" value="1"/>
</dbReference>
<proteinExistence type="predicted"/>
<keyword evidence="2" id="KW-0092">Biotin</keyword>
<evidence type="ECO:0000256" key="2">
    <source>
        <dbReference type="ARBA" id="ARBA00023267"/>
    </source>
</evidence>
<protein>
    <recommendedName>
        <fullName evidence="3">biotin--[biotin carboxyl-carrier protein] ligase</fullName>
        <ecNumber evidence="3">6.3.4.15</ecNumber>
    </recommendedName>
</protein>
<keyword evidence="6" id="KW-1185">Reference proteome</keyword>
<evidence type="ECO:0000256" key="3">
    <source>
        <dbReference type="ARBA" id="ARBA00024227"/>
    </source>
</evidence>
<evidence type="ECO:0000313" key="5">
    <source>
        <dbReference type="EMBL" id="SDZ40972.1"/>
    </source>
</evidence>
<dbReference type="Pfam" id="PF03099">
    <property type="entry name" value="BPL_LplA_LipB"/>
    <property type="match status" value="1"/>
</dbReference>
<dbReference type="InterPro" id="IPR004143">
    <property type="entry name" value="BPL_LPL_catalytic"/>
</dbReference>
<dbReference type="Gene3D" id="3.30.930.10">
    <property type="entry name" value="Bira Bifunctional Protein, Domain 2"/>
    <property type="match status" value="1"/>
</dbReference>
<evidence type="ECO:0000256" key="1">
    <source>
        <dbReference type="ARBA" id="ARBA00022598"/>
    </source>
</evidence>
<dbReference type="PROSITE" id="PS51733">
    <property type="entry name" value="BPL_LPL_CATALYTIC"/>
    <property type="match status" value="1"/>
</dbReference>
<evidence type="ECO:0000313" key="6">
    <source>
        <dbReference type="Proteomes" id="UP000198891"/>
    </source>
</evidence>
<dbReference type="InterPro" id="IPR003142">
    <property type="entry name" value="BPL_C"/>
</dbReference>
<dbReference type="GO" id="GO:0005737">
    <property type="term" value="C:cytoplasm"/>
    <property type="evidence" value="ECO:0007669"/>
    <property type="project" value="TreeGrafter"/>
</dbReference>
<accession>A0A1H3SSM4</accession>